<accession>A0A022PUU6</accession>
<evidence type="ECO:0000313" key="3">
    <source>
        <dbReference type="Proteomes" id="UP000030748"/>
    </source>
</evidence>
<dbReference type="STRING" id="4155.A0A022PUU6"/>
<organism evidence="2 3">
    <name type="scientific">Erythranthe guttata</name>
    <name type="common">Yellow monkey flower</name>
    <name type="synonym">Mimulus guttatus</name>
    <dbReference type="NCBI Taxonomy" id="4155"/>
    <lineage>
        <taxon>Eukaryota</taxon>
        <taxon>Viridiplantae</taxon>
        <taxon>Streptophyta</taxon>
        <taxon>Embryophyta</taxon>
        <taxon>Tracheophyta</taxon>
        <taxon>Spermatophyta</taxon>
        <taxon>Magnoliopsida</taxon>
        <taxon>eudicotyledons</taxon>
        <taxon>Gunneridae</taxon>
        <taxon>Pentapetalae</taxon>
        <taxon>asterids</taxon>
        <taxon>lamiids</taxon>
        <taxon>Lamiales</taxon>
        <taxon>Phrymaceae</taxon>
        <taxon>Erythranthe</taxon>
    </lineage>
</organism>
<feature type="domain" description="PORR" evidence="1">
    <location>
        <begin position="40"/>
        <end position="375"/>
    </location>
</feature>
<dbReference type="EMBL" id="KI632325">
    <property type="protein sequence ID" value="EYU18578.1"/>
    <property type="molecule type" value="Genomic_DNA"/>
</dbReference>
<evidence type="ECO:0000259" key="1">
    <source>
        <dbReference type="Pfam" id="PF11955"/>
    </source>
</evidence>
<dbReference type="GO" id="GO:0003723">
    <property type="term" value="F:RNA binding"/>
    <property type="evidence" value="ECO:0007669"/>
    <property type="project" value="InterPro"/>
</dbReference>
<gene>
    <name evidence="2" type="ORF">MIMGU_mgv1a007203mg</name>
</gene>
<dbReference type="PANTHER" id="PTHR31476">
    <property type="entry name" value="PROTEIN WHAT'S THIS FACTOR 1 HOMOLOG, CHLOROPLASTIC"/>
    <property type="match status" value="1"/>
</dbReference>
<dbReference type="OrthoDB" id="1551582at2759"/>
<dbReference type="InterPro" id="IPR045040">
    <property type="entry name" value="PORR_fam"/>
</dbReference>
<proteinExistence type="predicted"/>
<dbReference type="Proteomes" id="UP000030748">
    <property type="component" value="Unassembled WGS sequence"/>
</dbReference>
<protein>
    <recommendedName>
        <fullName evidence="1">PORR domain-containing protein</fullName>
    </recommendedName>
</protein>
<dbReference type="OMA" id="QKRWRKP"/>
<dbReference type="InterPro" id="IPR021099">
    <property type="entry name" value="PORR_domain"/>
</dbReference>
<dbReference type="Pfam" id="PF11955">
    <property type="entry name" value="PORR"/>
    <property type="match status" value="1"/>
</dbReference>
<evidence type="ECO:0000313" key="2">
    <source>
        <dbReference type="EMBL" id="EYU18578.1"/>
    </source>
</evidence>
<reference evidence="2 3" key="1">
    <citation type="journal article" date="2013" name="Proc. Natl. Acad. Sci. U.S.A.">
        <title>Fine-scale variation in meiotic recombination in Mimulus inferred from population shotgun sequencing.</title>
        <authorList>
            <person name="Hellsten U."/>
            <person name="Wright K.M."/>
            <person name="Jenkins J."/>
            <person name="Shu S."/>
            <person name="Yuan Y."/>
            <person name="Wessler S.R."/>
            <person name="Schmutz J."/>
            <person name="Willis J.H."/>
            <person name="Rokhsar D.S."/>
        </authorList>
    </citation>
    <scope>NUCLEOTIDE SEQUENCE [LARGE SCALE GENOMIC DNA]</scope>
    <source>
        <strain evidence="3">cv. DUN x IM62</strain>
    </source>
</reference>
<keyword evidence="3" id="KW-1185">Reference proteome</keyword>
<dbReference type="KEGG" id="egt:105949344"/>
<dbReference type="PhylomeDB" id="A0A022PUU6"/>
<dbReference type="AlphaFoldDB" id="A0A022PUU6"/>
<name>A0A022PUU6_ERYGU</name>
<sequence length="415" mass="48948">MRILHRFTTQFTRGPFTAATQTRFKKPANTAQTRLETRTRDLKLDLLAFHHRRLALVLSLHTLVSAKKRGPFISLNLLSRWAPHAGLKTLTAGEFLRKYPHVFEVFTDPVRRNQCCKFTPNFVQLINLENETLTLTEHTNVVKIKKILSMSVTRRIHLHAIRLIRRELGLPENFRDSIIKKHHDTFRMIDAETFELIEPNENEEAPVVFSAEVEKWRENEFEQKWLSEFETKYAFPINFPTGFKIVRGFKEKLKNWQRLSYVKPYEKIEKVRVRTCGGVDRYEKRAVGVIHELLCLTVEKMVEVERLVHFKKDLGLEVVNLRELILKHPGIFYISTRGSYQFVFLREKYCRGCLVETDAVFDVRRKMLELMLLGCRNTRILKEQQDDGRCVANEETVTRRDGDFVLPILECQFRK</sequence>
<dbReference type="PANTHER" id="PTHR31476:SF12">
    <property type="entry name" value="UBIQUITIN CARBOXYL-TERMINAL HYDROLASE FAMILY PROTEIN"/>
    <property type="match status" value="1"/>
</dbReference>
<dbReference type="eggNOG" id="ENOG502QWK3">
    <property type="taxonomic scope" value="Eukaryota"/>
</dbReference>